<evidence type="ECO:0000256" key="1">
    <source>
        <dbReference type="SAM" id="MobiDB-lite"/>
    </source>
</evidence>
<protein>
    <recommendedName>
        <fullName evidence="3">Scaffolding protein</fullName>
    </recommendedName>
</protein>
<feature type="region of interest" description="Disordered" evidence="1">
    <location>
        <begin position="75"/>
        <end position="104"/>
    </location>
</feature>
<dbReference type="InterPro" id="IPR009636">
    <property type="entry name" value="SCAF"/>
</dbReference>
<reference evidence="2" key="1">
    <citation type="submission" date="2016-08" db="EMBL/GenBank/DDBJ databases">
        <title>Complete Genome Seqeunce of Paenibacillus sp. BIHB 4019 from tea rhizoplane.</title>
        <authorList>
            <person name="Thakur R."/>
            <person name="Swarnkar M.K."/>
            <person name="Gulati A."/>
        </authorList>
    </citation>
    <scope>NUCLEOTIDE SEQUENCE [LARGE SCALE GENOMIC DNA]</scope>
    <source>
        <strain evidence="2">BIHB4019</strain>
    </source>
</reference>
<accession>A0A1B2DJ59</accession>
<dbReference type="AlphaFoldDB" id="A0A1B2DJ59"/>
<evidence type="ECO:0000313" key="2">
    <source>
        <dbReference type="EMBL" id="ANY67729.1"/>
    </source>
</evidence>
<gene>
    <name evidence="2" type="ORF">BBD42_15590</name>
</gene>
<feature type="region of interest" description="Disordered" evidence="1">
    <location>
        <begin position="176"/>
        <end position="199"/>
    </location>
</feature>
<evidence type="ECO:0008006" key="3">
    <source>
        <dbReference type="Google" id="ProtNLM"/>
    </source>
</evidence>
<dbReference type="RefSeq" id="WP_216364828.1">
    <property type="nucleotide sequence ID" value="NZ_CP016808.1"/>
</dbReference>
<dbReference type="EMBL" id="CP016808">
    <property type="protein sequence ID" value="ANY67729.1"/>
    <property type="molecule type" value="Genomic_DNA"/>
</dbReference>
<dbReference type="Pfam" id="PF06810">
    <property type="entry name" value="Phage_scaffold"/>
    <property type="match status" value="1"/>
</dbReference>
<proteinExistence type="predicted"/>
<organism evidence="2">
    <name type="scientific">Paenibacillus sp. BIHB 4019</name>
    <dbReference type="NCBI Taxonomy" id="1870819"/>
    <lineage>
        <taxon>Bacteria</taxon>
        <taxon>Bacillati</taxon>
        <taxon>Bacillota</taxon>
        <taxon>Bacilli</taxon>
        <taxon>Bacillales</taxon>
        <taxon>Paenibacillaceae</taxon>
        <taxon>Paenibacillus</taxon>
    </lineage>
</organism>
<name>A0A1B2DJ59_9BACL</name>
<sequence>MNDIKRKYSLPLNLQLFAEGDDDSGADDDKPKKLEFTQEELDALIGREKGRVKSKYADYDELKAERDRLKAEEDARKAAELTETERLQAEKAEAERKAVEASERGDKALKAANDQVIRAEFRLLAKEAGVRADAIDDAYRLADLSGASVDDDGNVTGVDDVVTALLAAKPYLAAEAKKEPRSIGGGSGGNEENAKKTKEQLIAEAGEKARKSGRIEDRMAYAALKDELNN</sequence>